<dbReference type="Gene3D" id="3.30.70.270">
    <property type="match status" value="1"/>
</dbReference>
<evidence type="ECO:0000256" key="8">
    <source>
        <dbReference type="SAM" id="Phobius"/>
    </source>
</evidence>
<dbReference type="Pfam" id="PF00990">
    <property type="entry name" value="GGDEF"/>
    <property type="match status" value="1"/>
</dbReference>
<evidence type="ECO:0000256" key="7">
    <source>
        <dbReference type="ARBA" id="ARBA00034247"/>
    </source>
</evidence>
<evidence type="ECO:0000313" key="12">
    <source>
        <dbReference type="Proteomes" id="UP001201701"/>
    </source>
</evidence>
<dbReference type="Proteomes" id="UP001201701">
    <property type="component" value="Unassembled WGS sequence"/>
</dbReference>
<comment type="caution">
    <text evidence="11">The sequence shown here is derived from an EMBL/GenBank/DDBJ whole genome shotgun (WGS) entry which is preliminary data.</text>
</comment>
<organism evidence="11 12">
    <name type="scientific">Mesorhizobium retamae</name>
    <dbReference type="NCBI Taxonomy" id="2912854"/>
    <lineage>
        <taxon>Bacteria</taxon>
        <taxon>Pseudomonadati</taxon>
        <taxon>Pseudomonadota</taxon>
        <taxon>Alphaproteobacteria</taxon>
        <taxon>Hyphomicrobiales</taxon>
        <taxon>Phyllobacteriaceae</taxon>
        <taxon>Mesorhizobium</taxon>
    </lineage>
</organism>
<feature type="transmembrane region" description="Helical" evidence="8">
    <location>
        <begin position="20"/>
        <end position="40"/>
    </location>
</feature>
<keyword evidence="5 8" id="KW-1133">Transmembrane helix</keyword>
<dbReference type="InterPro" id="IPR007895">
    <property type="entry name" value="MASE1"/>
</dbReference>
<dbReference type="InterPro" id="IPR029787">
    <property type="entry name" value="Nucleotide_cyclase"/>
</dbReference>
<dbReference type="SMART" id="SM00091">
    <property type="entry name" value="PAS"/>
    <property type="match status" value="1"/>
</dbReference>
<name>A0ABS9QJT2_9HYPH</name>
<dbReference type="CDD" id="cd01949">
    <property type="entry name" value="GGDEF"/>
    <property type="match status" value="1"/>
</dbReference>
<comment type="catalytic activity">
    <reaction evidence="7">
        <text>2 GTP = 3',3'-c-di-GMP + 2 diphosphate</text>
        <dbReference type="Rhea" id="RHEA:24898"/>
        <dbReference type="ChEBI" id="CHEBI:33019"/>
        <dbReference type="ChEBI" id="CHEBI:37565"/>
        <dbReference type="ChEBI" id="CHEBI:58805"/>
        <dbReference type="EC" id="2.7.7.65"/>
    </reaction>
</comment>
<keyword evidence="4 8" id="KW-0812">Transmembrane</keyword>
<dbReference type="PANTHER" id="PTHR45138:SF9">
    <property type="entry name" value="DIGUANYLATE CYCLASE DGCM-RELATED"/>
    <property type="match status" value="1"/>
</dbReference>
<feature type="transmembrane region" description="Helical" evidence="8">
    <location>
        <begin position="270"/>
        <end position="290"/>
    </location>
</feature>
<feature type="transmembrane region" description="Helical" evidence="8">
    <location>
        <begin position="47"/>
        <end position="67"/>
    </location>
</feature>
<evidence type="ECO:0000256" key="3">
    <source>
        <dbReference type="ARBA" id="ARBA00022475"/>
    </source>
</evidence>
<feature type="transmembrane region" description="Helical" evidence="8">
    <location>
        <begin position="216"/>
        <end position="239"/>
    </location>
</feature>
<dbReference type="Pfam" id="PF05231">
    <property type="entry name" value="MASE1"/>
    <property type="match status" value="1"/>
</dbReference>
<proteinExistence type="predicted"/>
<dbReference type="SUPFAM" id="SSF55785">
    <property type="entry name" value="PYP-like sensor domain (PAS domain)"/>
    <property type="match status" value="1"/>
</dbReference>
<keyword evidence="11" id="KW-0548">Nucleotidyltransferase</keyword>
<evidence type="ECO:0000259" key="10">
    <source>
        <dbReference type="PROSITE" id="PS50887"/>
    </source>
</evidence>
<dbReference type="InterPro" id="IPR013655">
    <property type="entry name" value="PAS_fold_3"/>
</dbReference>
<reference evidence="11 12" key="1">
    <citation type="submission" date="2022-02" db="EMBL/GenBank/DDBJ databases">
        <title>Draft genome sequence of Mezorhizobium retamae strain IRAMC:0171 isolated from Retama raetam nodules.</title>
        <authorList>
            <person name="Bengaied R."/>
            <person name="Sbissi I."/>
            <person name="Huber K."/>
            <person name="Ghodbane F."/>
            <person name="Nouioui I."/>
            <person name="Tarhouni M."/>
            <person name="Gtari M."/>
        </authorList>
    </citation>
    <scope>NUCLEOTIDE SEQUENCE [LARGE SCALE GENOMIC DNA]</scope>
    <source>
        <strain evidence="11 12">IRAMC:0171</strain>
    </source>
</reference>
<comment type="subcellular location">
    <subcellularLocation>
        <location evidence="1">Cell membrane</location>
        <topology evidence="1">Multi-pass membrane protein</topology>
    </subcellularLocation>
</comment>
<evidence type="ECO:0000256" key="5">
    <source>
        <dbReference type="ARBA" id="ARBA00022989"/>
    </source>
</evidence>
<gene>
    <name evidence="11" type="ORF">L4923_21965</name>
</gene>
<dbReference type="Pfam" id="PF08447">
    <property type="entry name" value="PAS_3"/>
    <property type="match status" value="1"/>
</dbReference>
<dbReference type="SMART" id="SM00267">
    <property type="entry name" value="GGDEF"/>
    <property type="match status" value="1"/>
</dbReference>
<dbReference type="RefSeq" id="WP_239369122.1">
    <property type="nucleotide sequence ID" value="NZ_JAKREW010000028.1"/>
</dbReference>
<dbReference type="SUPFAM" id="SSF55073">
    <property type="entry name" value="Nucleotide cyclase"/>
    <property type="match status" value="1"/>
</dbReference>
<dbReference type="InterPro" id="IPR050469">
    <property type="entry name" value="Diguanylate_Cyclase"/>
</dbReference>
<evidence type="ECO:0000256" key="1">
    <source>
        <dbReference type="ARBA" id="ARBA00004651"/>
    </source>
</evidence>
<feature type="transmembrane region" description="Helical" evidence="8">
    <location>
        <begin position="107"/>
        <end position="132"/>
    </location>
</feature>
<feature type="domain" description="PAS" evidence="9">
    <location>
        <begin position="303"/>
        <end position="373"/>
    </location>
</feature>
<evidence type="ECO:0000313" key="11">
    <source>
        <dbReference type="EMBL" id="MCG7507708.1"/>
    </source>
</evidence>
<feature type="transmembrane region" description="Helical" evidence="8">
    <location>
        <begin position="73"/>
        <end position="95"/>
    </location>
</feature>
<keyword evidence="3" id="KW-1003">Cell membrane</keyword>
<dbReference type="NCBIfam" id="TIGR00229">
    <property type="entry name" value="sensory_box"/>
    <property type="match status" value="1"/>
</dbReference>
<dbReference type="Gene3D" id="3.30.450.20">
    <property type="entry name" value="PAS domain"/>
    <property type="match status" value="1"/>
</dbReference>
<dbReference type="PROSITE" id="PS50112">
    <property type="entry name" value="PAS"/>
    <property type="match status" value="1"/>
</dbReference>
<dbReference type="PROSITE" id="PS50887">
    <property type="entry name" value="GGDEF"/>
    <property type="match status" value="1"/>
</dbReference>
<evidence type="ECO:0000256" key="4">
    <source>
        <dbReference type="ARBA" id="ARBA00022692"/>
    </source>
</evidence>
<feature type="domain" description="GGDEF" evidence="10">
    <location>
        <begin position="461"/>
        <end position="597"/>
    </location>
</feature>
<accession>A0ABS9QJT2</accession>
<evidence type="ECO:0000259" key="9">
    <source>
        <dbReference type="PROSITE" id="PS50112"/>
    </source>
</evidence>
<protein>
    <recommendedName>
        <fullName evidence="2">diguanylate cyclase</fullName>
        <ecNumber evidence="2">2.7.7.65</ecNumber>
    </recommendedName>
</protein>
<dbReference type="InterPro" id="IPR000014">
    <property type="entry name" value="PAS"/>
</dbReference>
<dbReference type="InterPro" id="IPR043128">
    <property type="entry name" value="Rev_trsase/Diguanyl_cyclase"/>
</dbReference>
<keyword evidence="6 8" id="KW-0472">Membrane</keyword>
<dbReference type="CDD" id="cd00130">
    <property type="entry name" value="PAS"/>
    <property type="match status" value="1"/>
</dbReference>
<dbReference type="EMBL" id="JAKREW010000028">
    <property type="protein sequence ID" value="MCG7507708.1"/>
    <property type="molecule type" value="Genomic_DNA"/>
</dbReference>
<feature type="transmembrane region" description="Helical" evidence="8">
    <location>
        <begin position="184"/>
        <end position="210"/>
    </location>
</feature>
<evidence type="ECO:0000256" key="6">
    <source>
        <dbReference type="ARBA" id="ARBA00023136"/>
    </source>
</evidence>
<evidence type="ECO:0000256" key="2">
    <source>
        <dbReference type="ARBA" id="ARBA00012528"/>
    </source>
</evidence>
<dbReference type="InterPro" id="IPR035965">
    <property type="entry name" value="PAS-like_dom_sf"/>
</dbReference>
<sequence>MFWIALLGLANYLSNSLFRIQGMVALQLTYALLLAILLLTPRRQWPAYLITAFPMLIIVRALAIGSLSELTSLFALVSTITSILAATAGAAILSRDRDWVEGRSDQLGAWATAGFVTVVVLPLISASIFALVRMPPPGYGSTEYWLNVYSNVALAYLVLTPPVLRARPRQWRDLYRSGKLPEAIALIAGFGAFAALIFTQSSVLPLFLILPPLIIILFRVGFIGLSVAMALLVPIAVLLTGAGQGPFHAIDHLHLTGSAQKGADVHQALLLCRVFLVLTFIVVVMIAALLHEREQLQRMAQADRDIYEMVARQSGDMAFVSDLDGRIVFISPVAAQVLGLAESALSNFDWRNHIHPDDLGTIDAALQRVGRGEEDVDYLFRAFDAGGNELWFENRVRLSTATSKDGPRYIVGSTREVTARVLREQQLEKMAAVDVLTGLPNRRQLNEQSRLKWRLAARHSDFLSLHVIDIDFFKAYNDVYGHAKGDKCLREVASAIRKVLKRPDDFCARYGGEEFVAMLPGTDGAGALKIGEDICAAVRDLNIRHDASEYGIVTVSVGCSTIRPAFADDDGSLFEAADAALYQAKRQGRNRVVASNLRNLIIDANIVALPKRQV</sequence>
<keyword evidence="12" id="KW-1185">Reference proteome</keyword>
<dbReference type="NCBIfam" id="TIGR00254">
    <property type="entry name" value="GGDEF"/>
    <property type="match status" value="1"/>
</dbReference>
<keyword evidence="11" id="KW-0808">Transferase</keyword>
<dbReference type="PANTHER" id="PTHR45138">
    <property type="entry name" value="REGULATORY COMPONENTS OF SENSORY TRANSDUCTION SYSTEM"/>
    <property type="match status" value="1"/>
</dbReference>
<feature type="transmembrane region" description="Helical" evidence="8">
    <location>
        <begin position="144"/>
        <end position="164"/>
    </location>
</feature>
<dbReference type="EC" id="2.7.7.65" evidence="2"/>
<dbReference type="InterPro" id="IPR000160">
    <property type="entry name" value="GGDEF_dom"/>
</dbReference>
<dbReference type="GO" id="GO:0052621">
    <property type="term" value="F:diguanylate cyclase activity"/>
    <property type="evidence" value="ECO:0007669"/>
    <property type="project" value="UniProtKB-EC"/>
</dbReference>